<proteinExistence type="predicted"/>
<gene>
    <name evidence="1" type="ORF">S06H3_24700</name>
</gene>
<reference evidence="1" key="1">
    <citation type="journal article" date="2014" name="Front. Microbiol.">
        <title>High frequency of phylogenetically diverse reductive dehalogenase-homologous genes in deep subseafloor sedimentary metagenomes.</title>
        <authorList>
            <person name="Kawai M."/>
            <person name="Futagami T."/>
            <person name="Toyoda A."/>
            <person name="Takaki Y."/>
            <person name="Nishi S."/>
            <person name="Hori S."/>
            <person name="Arai W."/>
            <person name="Tsubouchi T."/>
            <person name="Morono Y."/>
            <person name="Uchiyama I."/>
            <person name="Ito T."/>
            <person name="Fujiyama A."/>
            <person name="Inagaki F."/>
            <person name="Takami H."/>
        </authorList>
    </citation>
    <scope>NUCLEOTIDE SEQUENCE</scope>
    <source>
        <strain evidence="1">Expedition CK06-06</strain>
    </source>
</reference>
<comment type="caution">
    <text evidence="1">The sequence shown here is derived from an EMBL/GenBank/DDBJ whole genome shotgun (WGS) entry which is preliminary data.</text>
</comment>
<feature type="non-terminal residue" evidence="1">
    <location>
        <position position="73"/>
    </location>
</feature>
<protein>
    <submittedName>
        <fullName evidence="1">Uncharacterized protein</fullName>
    </submittedName>
</protein>
<sequence>MEMPLYEDSNTSREKLLELRKTNRCQQCGDMLNVFLDVDSGKAFLACNDWHRSHHEGIERGASRYEKEGLASL</sequence>
<organism evidence="1">
    <name type="scientific">marine sediment metagenome</name>
    <dbReference type="NCBI Taxonomy" id="412755"/>
    <lineage>
        <taxon>unclassified sequences</taxon>
        <taxon>metagenomes</taxon>
        <taxon>ecological metagenomes</taxon>
    </lineage>
</organism>
<evidence type="ECO:0000313" key="1">
    <source>
        <dbReference type="EMBL" id="GAI26940.1"/>
    </source>
</evidence>
<accession>X1NJH7</accession>
<name>X1NJH7_9ZZZZ</name>
<dbReference type="AlphaFoldDB" id="X1NJH7"/>
<dbReference type="EMBL" id="BARV01013860">
    <property type="protein sequence ID" value="GAI26940.1"/>
    <property type="molecule type" value="Genomic_DNA"/>
</dbReference>